<dbReference type="Gene3D" id="1.10.238.10">
    <property type="entry name" value="EF-hand"/>
    <property type="match status" value="1"/>
</dbReference>
<evidence type="ECO:0000313" key="5">
    <source>
        <dbReference type="EMBL" id="KAJ4831668.1"/>
    </source>
</evidence>
<dbReference type="FunFam" id="1.10.238.10:FF:000001">
    <property type="entry name" value="Calmodulin 1"/>
    <property type="match status" value="1"/>
</dbReference>
<dbReference type="PROSITE" id="PS50222">
    <property type="entry name" value="EF_HAND_2"/>
    <property type="match status" value="3"/>
</dbReference>
<keyword evidence="2" id="KW-0677">Repeat</keyword>
<evidence type="ECO:0000256" key="1">
    <source>
        <dbReference type="ARBA" id="ARBA00022723"/>
    </source>
</evidence>
<name>A0A9Q0FHQ2_9ROSI</name>
<dbReference type="OrthoDB" id="26525at2759"/>
<sequence length="108" mass="11679">MEDIDTDKDGFVDLAEFTQLCRSSSTAFAAAELRDAFDLYDQNKDGLISAAELHQVPNRLGIRCSVEECTKTIKNVDSDADGSVNFEEFEKKMANGVNNGASTAAAAH</sequence>
<keyword evidence="3" id="KW-0106">Calcium</keyword>
<dbReference type="SMART" id="SM00054">
    <property type="entry name" value="EFh"/>
    <property type="match status" value="3"/>
</dbReference>
<evidence type="ECO:0000259" key="4">
    <source>
        <dbReference type="PROSITE" id="PS50222"/>
    </source>
</evidence>
<dbReference type="PANTHER" id="PTHR10891">
    <property type="entry name" value="EF-HAND CALCIUM-BINDING DOMAIN CONTAINING PROTEIN"/>
    <property type="match status" value="1"/>
</dbReference>
<dbReference type="Proteomes" id="UP001141552">
    <property type="component" value="Unassembled WGS sequence"/>
</dbReference>
<reference evidence="5" key="1">
    <citation type="submission" date="2022-02" db="EMBL/GenBank/DDBJ databases">
        <authorList>
            <person name="Henning P.M."/>
            <person name="McCubbin A.G."/>
            <person name="Shore J.S."/>
        </authorList>
    </citation>
    <scope>NUCLEOTIDE SEQUENCE</scope>
    <source>
        <strain evidence="5">F60SS</strain>
        <tissue evidence="5">Leaves</tissue>
    </source>
</reference>
<accession>A0A9Q0FHQ2</accession>
<dbReference type="InterPro" id="IPR002048">
    <property type="entry name" value="EF_hand_dom"/>
</dbReference>
<proteinExistence type="predicted"/>
<dbReference type="EMBL" id="JAKUCV010005313">
    <property type="protein sequence ID" value="KAJ4831668.1"/>
    <property type="molecule type" value="Genomic_DNA"/>
</dbReference>
<protein>
    <submittedName>
        <fullName evidence="5">Calcium-binding protein cml27</fullName>
    </submittedName>
</protein>
<reference evidence="5" key="2">
    <citation type="journal article" date="2023" name="Plants (Basel)">
        <title>Annotation of the Turnera subulata (Passifloraceae) Draft Genome Reveals the S-Locus Evolved after the Divergence of Turneroideae from Passifloroideae in a Stepwise Manner.</title>
        <authorList>
            <person name="Henning P.M."/>
            <person name="Roalson E.H."/>
            <person name="Mir W."/>
            <person name="McCubbin A.G."/>
            <person name="Shore J.S."/>
        </authorList>
    </citation>
    <scope>NUCLEOTIDE SEQUENCE</scope>
    <source>
        <strain evidence="5">F60SS</strain>
    </source>
</reference>
<comment type="caution">
    <text evidence="5">The sequence shown here is derived from an EMBL/GenBank/DDBJ whole genome shotgun (WGS) entry which is preliminary data.</text>
</comment>
<keyword evidence="1" id="KW-0479">Metal-binding</keyword>
<organism evidence="5 6">
    <name type="scientific">Turnera subulata</name>
    <dbReference type="NCBI Taxonomy" id="218843"/>
    <lineage>
        <taxon>Eukaryota</taxon>
        <taxon>Viridiplantae</taxon>
        <taxon>Streptophyta</taxon>
        <taxon>Embryophyta</taxon>
        <taxon>Tracheophyta</taxon>
        <taxon>Spermatophyta</taxon>
        <taxon>Magnoliopsida</taxon>
        <taxon>eudicotyledons</taxon>
        <taxon>Gunneridae</taxon>
        <taxon>Pentapetalae</taxon>
        <taxon>rosids</taxon>
        <taxon>fabids</taxon>
        <taxon>Malpighiales</taxon>
        <taxon>Passifloraceae</taxon>
        <taxon>Turnera</taxon>
    </lineage>
</organism>
<evidence type="ECO:0000313" key="6">
    <source>
        <dbReference type="Proteomes" id="UP001141552"/>
    </source>
</evidence>
<feature type="domain" description="EF-hand" evidence="4">
    <location>
        <begin position="28"/>
        <end position="63"/>
    </location>
</feature>
<dbReference type="SUPFAM" id="SSF47473">
    <property type="entry name" value="EF-hand"/>
    <property type="match status" value="1"/>
</dbReference>
<dbReference type="CDD" id="cd00051">
    <property type="entry name" value="EFh"/>
    <property type="match status" value="1"/>
</dbReference>
<keyword evidence="6" id="KW-1185">Reference proteome</keyword>
<dbReference type="AlphaFoldDB" id="A0A9Q0FHQ2"/>
<dbReference type="InterPro" id="IPR011992">
    <property type="entry name" value="EF-hand-dom_pair"/>
</dbReference>
<dbReference type="InterPro" id="IPR018247">
    <property type="entry name" value="EF_Hand_1_Ca_BS"/>
</dbReference>
<dbReference type="Pfam" id="PF13202">
    <property type="entry name" value="EF-hand_5"/>
    <property type="match status" value="1"/>
</dbReference>
<dbReference type="InterPro" id="IPR039647">
    <property type="entry name" value="EF_hand_pair_protein_CML-like"/>
</dbReference>
<evidence type="ECO:0000256" key="3">
    <source>
        <dbReference type="ARBA" id="ARBA00022837"/>
    </source>
</evidence>
<evidence type="ECO:0000256" key="2">
    <source>
        <dbReference type="ARBA" id="ARBA00022737"/>
    </source>
</evidence>
<dbReference type="PROSITE" id="PS00018">
    <property type="entry name" value="EF_HAND_1"/>
    <property type="match status" value="3"/>
</dbReference>
<feature type="domain" description="EF-hand" evidence="4">
    <location>
        <begin position="64"/>
        <end position="99"/>
    </location>
</feature>
<dbReference type="Pfam" id="PF13499">
    <property type="entry name" value="EF-hand_7"/>
    <property type="match status" value="1"/>
</dbReference>
<dbReference type="GO" id="GO:0005509">
    <property type="term" value="F:calcium ion binding"/>
    <property type="evidence" value="ECO:0007669"/>
    <property type="project" value="InterPro"/>
</dbReference>
<gene>
    <name evidence="5" type="primary">CML27</name>
    <name evidence="5" type="ORF">Tsubulata_020880</name>
</gene>
<feature type="domain" description="EF-hand" evidence="4">
    <location>
        <begin position="1"/>
        <end position="27"/>
    </location>
</feature>